<feature type="transmembrane region" description="Helical" evidence="7">
    <location>
        <begin position="60"/>
        <end position="79"/>
    </location>
</feature>
<name>A0A238U6X4_9FLAO</name>
<dbReference type="RefSeq" id="WP_095070290.1">
    <property type="nucleotide sequence ID" value="NZ_LT899436.1"/>
</dbReference>
<keyword evidence="11" id="KW-1185">Reference proteome</keyword>
<feature type="transmembrane region" description="Helical" evidence="7">
    <location>
        <begin position="85"/>
        <end position="107"/>
    </location>
</feature>
<comment type="similarity">
    <text evidence="2">Belongs to the MscS (TC 1.A.23) family.</text>
</comment>
<gene>
    <name evidence="10" type="ORF">TJEJU_1203</name>
</gene>
<accession>A0A238U6X4</accession>
<feature type="domain" description="Mechanosensitive ion channel MscS C-terminal" evidence="9">
    <location>
        <begin position="181"/>
        <end position="262"/>
    </location>
</feature>
<evidence type="ECO:0000259" key="8">
    <source>
        <dbReference type="Pfam" id="PF00924"/>
    </source>
</evidence>
<sequence>MEEINNVLNYTFHYNDHISISVKSILILIAVIMLASFLLKLFKRYVKGKLQAQDKNKFDTVFSFGKWLLYIIIFLITLQSSGVQITAVFAASTALLIGVGLALQTFFQDIISGIFIIMDQSVHVGDYIEIDGKVGRVVDIKLRTTRAVTIENKVLVIPNHLYLKNSLYNWTQNGSKTKSSVQVGVAYGTDVQLVKKILLQTADEHKQILKTPEPIVLFKNFGDSSLDFELVFSIHNSFQLAIIQSDLRFRIDELFREHQISIPFPQRDVHIIQKNE</sequence>
<dbReference type="InterPro" id="IPR052702">
    <property type="entry name" value="MscS-like_channel"/>
</dbReference>
<dbReference type="SUPFAM" id="SSF82689">
    <property type="entry name" value="Mechanosensitive channel protein MscS (YggB), C-terminal domain"/>
    <property type="match status" value="1"/>
</dbReference>
<dbReference type="InterPro" id="IPR011014">
    <property type="entry name" value="MscS_channel_TM-2"/>
</dbReference>
<proteinExistence type="inferred from homology"/>
<dbReference type="PANTHER" id="PTHR30347">
    <property type="entry name" value="POTASSIUM CHANNEL RELATED"/>
    <property type="match status" value="1"/>
</dbReference>
<dbReference type="Gene3D" id="2.30.30.60">
    <property type="match status" value="1"/>
</dbReference>
<keyword evidence="5 7" id="KW-1133">Transmembrane helix</keyword>
<comment type="subcellular location">
    <subcellularLocation>
        <location evidence="1">Cell membrane</location>
        <topology evidence="1">Multi-pass membrane protein</topology>
    </subcellularLocation>
</comment>
<dbReference type="Proteomes" id="UP000215214">
    <property type="component" value="Chromosome TJEJU"/>
</dbReference>
<evidence type="ECO:0000256" key="3">
    <source>
        <dbReference type="ARBA" id="ARBA00022475"/>
    </source>
</evidence>
<dbReference type="Pfam" id="PF00924">
    <property type="entry name" value="MS_channel_2nd"/>
    <property type="match status" value="1"/>
</dbReference>
<dbReference type="SUPFAM" id="SSF82861">
    <property type="entry name" value="Mechanosensitive channel protein MscS (YggB), transmembrane region"/>
    <property type="match status" value="1"/>
</dbReference>
<dbReference type="GO" id="GO:0005886">
    <property type="term" value="C:plasma membrane"/>
    <property type="evidence" value="ECO:0007669"/>
    <property type="project" value="UniProtKB-SubCell"/>
</dbReference>
<dbReference type="InterPro" id="IPR049278">
    <property type="entry name" value="MS_channel_C"/>
</dbReference>
<dbReference type="InterPro" id="IPR006685">
    <property type="entry name" value="MscS_channel_2nd"/>
</dbReference>
<dbReference type="AlphaFoldDB" id="A0A238U6X4"/>
<feature type="domain" description="Mechanosensitive ion channel MscS" evidence="8">
    <location>
        <begin position="106"/>
        <end position="171"/>
    </location>
</feature>
<evidence type="ECO:0000259" key="9">
    <source>
        <dbReference type="Pfam" id="PF21082"/>
    </source>
</evidence>
<dbReference type="PANTHER" id="PTHR30347:SF1">
    <property type="entry name" value="MECHANOSENSITIVE CHANNEL MSCK"/>
    <property type="match status" value="1"/>
</dbReference>
<keyword evidence="6 7" id="KW-0472">Membrane</keyword>
<keyword evidence="3" id="KW-1003">Cell membrane</keyword>
<evidence type="ECO:0000256" key="1">
    <source>
        <dbReference type="ARBA" id="ARBA00004651"/>
    </source>
</evidence>
<organism evidence="10 11">
    <name type="scientific">Tenacibaculum jejuense</name>
    <dbReference type="NCBI Taxonomy" id="584609"/>
    <lineage>
        <taxon>Bacteria</taxon>
        <taxon>Pseudomonadati</taxon>
        <taxon>Bacteroidota</taxon>
        <taxon>Flavobacteriia</taxon>
        <taxon>Flavobacteriales</taxon>
        <taxon>Flavobacteriaceae</taxon>
        <taxon>Tenacibaculum</taxon>
    </lineage>
</organism>
<evidence type="ECO:0000256" key="4">
    <source>
        <dbReference type="ARBA" id="ARBA00022692"/>
    </source>
</evidence>
<feature type="transmembrane region" description="Helical" evidence="7">
    <location>
        <begin position="20"/>
        <end position="39"/>
    </location>
</feature>
<reference evidence="10 11" key="1">
    <citation type="submission" date="2017-07" db="EMBL/GenBank/DDBJ databases">
        <authorList>
            <person name="Sun Z.S."/>
            <person name="Albrecht U."/>
            <person name="Echele G."/>
            <person name="Lee C.C."/>
        </authorList>
    </citation>
    <scope>NUCLEOTIDE SEQUENCE [LARGE SCALE GENOMIC DNA]</scope>
    <source>
        <strain evidence="11">type strain: KCTC 22618</strain>
    </source>
</reference>
<keyword evidence="4 7" id="KW-0812">Transmembrane</keyword>
<protein>
    <submittedName>
        <fullName evidence="10">Mechanosensitive ion channel family protein</fullName>
    </submittedName>
</protein>
<evidence type="ECO:0000256" key="5">
    <source>
        <dbReference type="ARBA" id="ARBA00022989"/>
    </source>
</evidence>
<evidence type="ECO:0000256" key="6">
    <source>
        <dbReference type="ARBA" id="ARBA00023136"/>
    </source>
</evidence>
<dbReference type="EMBL" id="LT899436">
    <property type="protein sequence ID" value="SNR14951.1"/>
    <property type="molecule type" value="Genomic_DNA"/>
</dbReference>
<dbReference type="Gene3D" id="3.30.70.100">
    <property type="match status" value="1"/>
</dbReference>
<dbReference type="KEGG" id="tje:TJEJU_1203"/>
<evidence type="ECO:0000256" key="2">
    <source>
        <dbReference type="ARBA" id="ARBA00008017"/>
    </source>
</evidence>
<evidence type="ECO:0000313" key="11">
    <source>
        <dbReference type="Proteomes" id="UP000215214"/>
    </source>
</evidence>
<dbReference type="SUPFAM" id="SSF50182">
    <property type="entry name" value="Sm-like ribonucleoproteins"/>
    <property type="match status" value="1"/>
</dbReference>
<dbReference type="Gene3D" id="1.10.287.1260">
    <property type="match status" value="1"/>
</dbReference>
<dbReference type="GO" id="GO:0008381">
    <property type="term" value="F:mechanosensitive monoatomic ion channel activity"/>
    <property type="evidence" value="ECO:0007669"/>
    <property type="project" value="UniProtKB-ARBA"/>
</dbReference>
<dbReference type="OrthoDB" id="9809206at2"/>
<evidence type="ECO:0000313" key="10">
    <source>
        <dbReference type="EMBL" id="SNR14951.1"/>
    </source>
</evidence>
<evidence type="ECO:0000256" key="7">
    <source>
        <dbReference type="SAM" id="Phobius"/>
    </source>
</evidence>
<dbReference type="Pfam" id="PF21082">
    <property type="entry name" value="MS_channel_3rd"/>
    <property type="match status" value="1"/>
</dbReference>
<dbReference type="InterPro" id="IPR011066">
    <property type="entry name" value="MscS_channel_C_sf"/>
</dbReference>
<dbReference type="InterPro" id="IPR010920">
    <property type="entry name" value="LSM_dom_sf"/>
</dbReference>
<dbReference type="InterPro" id="IPR023408">
    <property type="entry name" value="MscS_beta-dom_sf"/>
</dbReference>